<name>A0A941HZ26_9MICO</name>
<accession>A0A941HZ26</accession>
<organism evidence="5 6">
    <name type="scientific">Phycicoccus avicenniae</name>
    <dbReference type="NCBI Taxonomy" id="2828860"/>
    <lineage>
        <taxon>Bacteria</taxon>
        <taxon>Bacillati</taxon>
        <taxon>Actinomycetota</taxon>
        <taxon>Actinomycetes</taxon>
        <taxon>Micrococcales</taxon>
        <taxon>Intrasporangiaceae</taxon>
        <taxon>Phycicoccus</taxon>
    </lineage>
</organism>
<dbReference type="Proteomes" id="UP000677016">
    <property type="component" value="Unassembled WGS sequence"/>
</dbReference>
<keyword evidence="1 5" id="KW-0328">Glycosyltransferase</keyword>
<keyword evidence="2 5" id="KW-0808">Transferase</keyword>
<evidence type="ECO:0000259" key="4">
    <source>
        <dbReference type="Pfam" id="PF13439"/>
    </source>
</evidence>
<dbReference type="EMBL" id="JAGSNF010000001">
    <property type="protein sequence ID" value="MBR7741784.1"/>
    <property type="molecule type" value="Genomic_DNA"/>
</dbReference>
<evidence type="ECO:0000313" key="6">
    <source>
        <dbReference type="Proteomes" id="UP000677016"/>
    </source>
</evidence>
<dbReference type="GO" id="GO:0016757">
    <property type="term" value="F:glycosyltransferase activity"/>
    <property type="evidence" value="ECO:0007669"/>
    <property type="project" value="UniProtKB-KW"/>
</dbReference>
<feature type="domain" description="Glycosyltransferase subfamily 4-like N-terminal" evidence="4">
    <location>
        <begin position="12"/>
        <end position="150"/>
    </location>
</feature>
<dbReference type="Pfam" id="PF13439">
    <property type="entry name" value="Glyco_transf_4"/>
    <property type="match status" value="1"/>
</dbReference>
<proteinExistence type="predicted"/>
<keyword evidence="6" id="KW-1185">Reference proteome</keyword>
<protein>
    <submittedName>
        <fullName evidence="5">Glycosyltransferase</fullName>
        <ecNumber evidence="5">2.4.-.-</ecNumber>
    </submittedName>
</protein>
<evidence type="ECO:0000256" key="2">
    <source>
        <dbReference type="ARBA" id="ARBA00022679"/>
    </source>
</evidence>
<evidence type="ECO:0000256" key="1">
    <source>
        <dbReference type="ARBA" id="ARBA00022676"/>
    </source>
</evidence>
<feature type="region of interest" description="Disordered" evidence="3">
    <location>
        <begin position="14"/>
        <end position="42"/>
    </location>
</feature>
<dbReference type="InterPro" id="IPR028098">
    <property type="entry name" value="Glyco_trans_4-like_N"/>
</dbReference>
<evidence type="ECO:0000256" key="3">
    <source>
        <dbReference type="SAM" id="MobiDB-lite"/>
    </source>
</evidence>
<evidence type="ECO:0000313" key="5">
    <source>
        <dbReference type="EMBL" id="MBR7741784.1"/>
    </source>
</evidence>
<gene>
    <name evidence="5" type="ORF">KC207_00550</name>
</gene>
<dbReference type="EC" id="2.4.-.-" evidence="5"/>
<dbReference type="SUPFAM" id="SSF53756">
    <property type="entry name" value="UDP-Glycosyltransferase/glycogen phosphorylase"/>
    <property type="match status" value="1"/>
</dbReference>
<dbReference type="Gene3D" id="3.40.50.2000">
    <property type="entry name" value="Glycogen Phosphorylase B"/>
    <property type="match status" value="2"/>
</dbReference>
<reference evidence="5" key="1">
    <citation type="submission" date="2021-04" db="EMBL/GenBank/DDBJ databases">
        <title>Phycicoccus avicenniae sp. nov., a novel endophytic actinomycetes isolated from branch of Avicennia mariana.</title>
        <authorList>
            <person name="Tuo L."/>
        </authorList>
    </citation>
    <scope>NUCLEOTIDE SEQUENCE</scope>
    <source>
        <strain evidence="5">BSK3Z-2</strain>
    </source>
</reference>
<sequence>MSIRVASVPTDHVYVRHLDPPDGPATVHRLPDPTSGGSAAGAPWWPPRVLEPDWLLENADRFDVVHVHFGYDAKSPEDLVRWTGVLRDLGTPLVLTVHDLRNPHHEDAALHDAQLEVLLEAADAVLTLTDGAAAEILRRHRRPARVVPHPHVVPLERVARPREPHDGFVVGVHCKSLRASMDPLPVVETLAEVVPTIPGGSLRVDVHTDVMTGTSPRSDARLVERLLALSADRRIDLAVHDFFTDDELFDYLGSLDVSVLPYRFGTHSGWLEACHDLGTTVVAPDCGHYADQRPVLLHRTGDPGALASAVRRAHAEGPLPRATVEGRRAERVELAATHEQVYRGVLARGVLACTS</sequence>
<comment type="caution">
    <text evidence="5">The sequence shown here is derived from an EMBL/GenBank/DDBJ whole genome shotgun (WGS) entry which is preliminary data.</text>
</comment>
<dbReference type="AlphaFoldDB" id="A0A941HZ26"/>